<sequence>MTMHIENNSAAPASDQLGRLKLEPDDILAIPYECLQLAKATELLFHDIPDDLLEQCIPKDVKKYSVRSYDNIFFENALKNHVANISRKTLHRGLELAKLLVYQHINTANFRNVMRDTNEKSRIYYLRDLLTNDHVYYLYSDQWESVSFDFVHHEGLRPIPSEESLRSDLRKFTKLSSAMMLYDIYRHTIQLKAGRGTANEPNVKAGWDFVVVNYKAMPGWGPLGRIVKTLDHLPASPNFTKKKQDYLFQPEPEPLVTTIRSIKCWLITDPSKTFATLQITEGPKDVFGHTAILFGIPTKFVSGLNCDLDFVPYGSQTTIKIWDAHYGFKEWKGFREISQVLFFRHGGLNSWMYRDLLPDNDLHFEGCSSCTGHCYCWWINMRAFRRELEEDIINDRMIFWVARMVEQNSDQLMSVWSNLDEGNPSRRRCIWRNLFRKDDMLNIFEPLRPGVDIQTIVEKEEENRKEGVWKQWLYDSAAWLADDIFAYHVSQGKLGEEVPCVVFDRYARIRDIPQFQYVPHSLESLPIRGNFKCL</sequence>
<evidence type="ECO:0000313" key="1">
    <source>
        <dbReference type="EMBL" id="RFU31081.1"/>
    </source>
</evidence>
<keyword evidence="2" id="KW-1185">Reference proteome</keyword>
<dbReference type="STRING" id="5539.A0A3E2HDA8"/>
<reference evidence="1 2" key="1">
    <citation type="submission" date="2018-05" db="EMBL/GenBank/DDBJ databases">
        <title>Draft genome sequence of Scytalidium lignicola DSM 105466, a ubiquitous saprotrophic fungus.</title>
        <authorList>
            <person name="Buettner E."/>
            <person name="Gebauer A.M."/>
            <person name="Hofrichter M."/>
            <person name="Liers C."/>
            <person name="Kellner H."/>
        </authorList>
    </citation>
    <scope>NUCLEOTIDE SEQUENCE [LARGE SCALE GENOMIC DNA]</scope>
    <source>
        <strain evidence="1 2">DSM 105466</strain>
    </source>
</reference>
<name>A0A3E2HDA8_SCYLI</name>
<dbReference type="OrthoDB" id="3599765at2759"/>
<accession>A0A3E2HDA8</accession>
<dbReference type="EMBL" id="NCSJ02000084">
    <property type="protein sequence ID" value="RFU31081.1"/>
    <property type="molecule type" value="Genomic_DNA"/>
</dbReference>
<dbReference type="AlphaFoldDB" id="A0A3E2HDA8"/>
<protein>
    <submittedName>
        <fullName evidence="1">Uncharacterized protein</fullName>
    </submittedName>
</protein>
<feature type="non-terminal residue" evidence="1">
    <location>
        <position position="534"/>
    </location>
</feature>
<gene>
    <name evidence="1" type="ORF">B7463_g5251</name>
</gene>
<comment type="caution">
    <text evidence="1">The sequence shown here is derived from an EMBL/GenBank/DDBJ whole genome shotgun (WGS) entry which is preliminary data.</text>
</comment>
<dbReference type="Proteomes" id="UP000258309">
    <property type="component" value="Unassembled WGS sequence"/>
</dbReference>
<proteinExistence type="predicted"/>
<evidence type="ECO:0000313" key="2">
    <source>
        <dbReference type="Proteomes" id="UP000258309"/>
    </source>
</evidence>
<organism evidence="1 2">
    <name type="scientific">Scytalidium lignicola</name>
    <name type="common">Hyphomycete</name>
    <dbReference type="NCBI Taxonomy" id="5539"/>
    <lineage>
        <taxon>Eukaryota</taxon>
        <taxon>Fungi</taxon>
        <taxon>Dikarya</taxon>
        <taxon>Ascomycota</taxon>
        <taxon>Pezizomycotina</taxon>
        <taxon>Leotiomycetes</taxon>
        <taxon>Leotiomycetes incertae sedis</taxon>
        <taxon>Scytalidium</taxon>
    </lineage>
</organism>
<feature type="non-terminal residue" evidence="1">
    <location>
        <position position="1"/>
    </location>
</feature>